<keyword evidence="3" id="KW-0560">Oxidoreductase</keyword>
<comment type="caution">
    <text evidence="4">The sequence shown here is derived from an EMBL/GenBank/DDBJ whole genome shotgun (WGS) entry which is preliminary data.</text>
</comment>
<dbReference type="InterPro" id="IPR036291">
    <property type="entry name" value="NAD(P)-bd_dom_sf"/>
</dbReference>
<organism evidence="4 5">
    <name type="scientific">Venturia nashicola</name>
    <dbReference type="NCBI Taxonomy" id="86259"/>
    <lineage>
        <taxon>Eukaryota</taxon>
        <taxon>Fungi</taxon>
        <taxon>Dikarya</taxon>
        <taxon>Ascomycota</taxon>
        <taxon>Pezizomycotina</taxon>
        <taxon>Dothideomycetes</taxon>
        <taxon>Pleosporomycetidae</taxon>
        <taxon>Venturiales</taxon>
        <taxon>Venturiaceae</taxon>
        <taxon>Venturia</taxon>
    </lineage>
</organism>
<dbReference type="PRINTS" id="PR00081">
    <property type="entry name" value="GDHRDH"/>
</dbReference>
<dbReference type="PANTHER" id="PTHR24321:SF12">
    <property type="entry name" value="SHORT-CHAIN DEHYDROGENASE_REDUCTASE FAMILY, PUTATIVE (AFU_ORTHOLOGUE AFUA_5G14340)-RELATED"/>
    <property type="match status" value="1"/>
</dbReference>
<dbReference type="AlphaFoldDB" id="A0A4Z1NT37"/>
<evidence type="ECO:0000256" key="2">
    <source>
        <dbReference type="ARBA" id="ARBA00022857"/>
    </source>
</evidence>
<gene>
    <name evidence="4" type="ORF">E6O75_ATG06698</name>
</gene>
<dbReference type="PANTHER" id="PTHR24321">
    <property type="entry name" value="DEHYDROGENASES, SHORT CHAIN"/>
    <property type="match status" value="1"/>
</dbReference>
<name>A0A4Z1NT37_9PEZI</name>
<evidence type="ECO:0000313" key="5">
    <source>
        <dbReference type="Proteomes" id="UP000298493"/>
    </source>
</evidence>
<dbReference type="GO" id="GO:0016491">
    <property type="term" value="F:oxidoreductase activity"/>
    <property type="evidence" value="ECO:0007669"/>
    <property type="project" value="UniProtKB-KW"/>
</dbReference>
<protein>
    <submittedName>
        <fullName evidence="4">Putative short-chain dehydrogenase reductase family protein</fullName>
    </submittedName>
</protein>
<dbReference type="Proteomes" id="UP000298493">
    <property type="component" value="Unassembled WGS sequence"/>
</dbReference>
<dbReference type="PRINTS" id="PR00080">
    <property type="entry name" value="SDRFAMILY"/>
</dbReference>
<accession>A0A4Z1NT37</accession>
<proteinExistence type="inferred from homology"/>
<keyword evidence="5" id="KW-1185">Reference proteome</keyword>
<dbReference type="InterPro" id="IPR002347">
    <property type="entry name" value="SDR_fam"/>
</dbReference>
<dbReference type="SUPFAM" id="SSF51735">
    <property type="entry name" value="NAD(P)-binding Rossmann-fold domains"/>
    <property type="match status" value="1"/>
</dbReference>
<dbReference type="STRING" id="86259.A0A4Z1NT37"/>
<sequence>MSLSSVTLGNGNEFPGVALVTGAAGSGIGAAVAKAFASNGCRCIAITDINASKLEQTREEIAAINADVVVLTAAGDIADERFVNAFINSVISETGRIDYAVNCAGILGNNQSSTNTSLPEFDRINDINYRGCWLSSRAELRAMLKQQPLPDPFGDARRPPARGAIVNIASQLGIVGRPRCTAYSASKAAVMAMTRGDAIDYAEYGIRVNSICPGIIDTPMTNTDPRVASMLQASVEIAPMKRMGRPEEVADCALFLCSRKASFIQGTSLVVDGGYVLN</sequence>
<dbReference type="Pfam" id="PF13561">
    <property type="entry name" value="adh_short_C2"/>
    <property type="match status" value="1"/>
</dbReference>
<evidence type="ECO:0000256" key="1">
    <source>
        <dbReference type="ARBA" id="ARBA00006484"/>
    </source>
</evidence>
<dbReference type="FunFam" id="3.40.50.720:FF:000084">
    <property type="entry name" value="Short-chain dehydrogenase reductase"/>
    <property type="match status" value="1"/>
</dbReference>
<keyword evidence="2" id="KW-0521">NADP</keyword>
<comment type="similarity">
    <text evidence="1">Belongs to the short-chain dehydrogenases/reductases (SDR) family.</text>
</comment>
<dbReference type="CDD" id="cd05233">
    <property type="entry name" value="SDR_c"/>
    <property type="match status" value="1"/>
</dbReference>
<dbReference type="EMBL" id="SNSC02000012">
    <property type="protein sequence ID" value="TID19360.1"/>
    <property type="molecule type" value="Genomic_DNA"/>
</dbReference>
<dbReference type="Gene3D" id="3.40.50.720">
    <property type="entry name" value="NAD(P)-binding Rossmann-like Domain"/>
    <property type="match status" value="1"/>
</dbReference>
<evidence type="ECO:0000313" key="4">
    <source>
        <dbReference type="EMBL" id="TID19360.1"/>
    </source>
</evidence>
<evidence type="ECO:0000256" key="3">
    <source>
        <dbReference type="ARBA" id="ARBA00023002"/>
    </source>
</evidence>
<reference evidence="4 5" key="1">
    <citation type="submission" date="2019-04" db="EMBL/GenBank/DDBJ databases">
        <title>High contiguity whole genome sequence and gene annotation resource for two Venturia nashicola isolates.</title>
        <authorList>
            <person name="Prokchorchik M."/>
            <person name="Won K."/>
            <person name="Lee Y."/>
            <person name="Choi E.D."/>
            <person name="Segonzac C."/>
            <person name="Sohn K.H."/>
        </authorList>
    </citation>
    <scope>NUCLEOTIDE SEQUENCE [LARGE SCALE GENOMIC DNA]</scope>
    <source>
        <strain evidence="4 5">PRI2</strain>
    </source>
</reference>